<name>A0ABT6KN58_9MICO</name>
<organism evidence="2 3">
    <name type="scientific">Antiquaquibacter oligotrophicus</name>
    <dbReference type="NCBI Taxonomy" id="2880260"/>
    <lineage>
        <taxon>Bacteria</taxon>
        <taxon>Bacillati</taxon>
        <taxon>Actinomycetota</taxon>
        <taxon>Actinomycetes</taxon>
        <taxon>Micrococcales</taxon>
        <taxon>Microbacteriaceae</taxon>
        <taxon>Antiquaquibacter</taxon>
    </lineage>
</organism>
<sequence length="291" mass="31216">MSDHSPDTKTNRSAWPWGLFVGVLSAALVVGGTVGAAGALVNQLVGSFVSEQPSASDQAIQPGDPGSPTAVAPLECEGPCFGSVGVRDFMNDRTMFTDVGLDNRTVEWMTTSPFPVSELYARDLAVWDQWGGQIDDCFVAFTVGPYAPFVGHSDAADDDEIWYLIAHSDWEENSTAYQSLRLFDDTSAATRHMAEVAQSAATCAEQTTSLTRFPGNVSQLAALELPESVAAVGVVAESTPGRGWRVYSWDVQRGNAVARLQIYTDGTTTDQHVRAIAEKYAAELASISPER</sequence>
<proteinExistence type="predicted"/>
<gene>
    <name evidence="2" type="ORF">M2152_001628</name>
</gene>
<evidence type="ECO:0000313" key="3">
    <source>
        <dbReference type="Proteomes" id="UP001160142"/>
    </source>
</evidence>
<keyword evidence="1" id="KW-0812">Transmembrane</keyword>
<evidence type="ECO:0000256" key="1">
    <source>
        <dbReference type="SAM" id="Phobius"/>
    </source>
</evidence>
<evidence type="ECO:0008006" key="4">
    <source>
        <dbReference type="Google" id="ProtNLM"/>
    </source>
</evidence>
<feature type="transmembrane region" description="Helical" evidence="1">
    <location>
        <begin position="15"/>
        <end position="41"/>
    </location>
</feature>
<evidence type="ECO:0000313" key="2">
    <source>
        <dbReference type="EMBL" id="MDH6181446.1"/>
    </source>
</evidence>
<protein>
    <recommendedName>
        <fullName evidence="4">PknH-like extracellular domain-containing protein</fullName>
    </recommendedName>
</protein>
<keyword evidence="1" id="KW-1133">Transmembrane helix</keyword>
<reference evidence="2 3" key="1">
    <citation type="submission" date="2023-04" db="EMBL/GenBank/DDBJ databases">
        <title>Genome Encyclopedia of Bacteria and Archaea VI: Functional Genomics of Type Strains.</title>
        <authorList>
            <person name="Whitman W."/>
        </authorList>
    </citation>
    <scope>NUCLEOTIDE SEQUENCE [LARGE SCALE GENOMIC DNA]</scope>
    <source>
        <strain evidence="2 3">SG_E_30_P1</strain>
    </source>
</reference>
<keyword evidence="1" id="KW-0472">Membrane</keyword>
<keyword evidence="3" id="KW-1185">Reference proteome</keyword>
<dbReference type="EMBL" id="JARXVQ010000001">
    <property type="protein sequence ID" value="MDH6181446.1"/>
    <property type="molecule type" value="Genomic_DNA"/>
</dbReference>
<comment type="caution">
    <text evidence="2">The sequence shown here is derived from an EMBL/GenBank/DDBJ whole genome shotgun (WGS) entry which is preliminary data.</text>
</comment>
<dbReference type="Proteomes" id="UP001160142">
    <property type="component" value="Unassembled WGS sequence"/>
</dbReference>
<dbReference type="RefSeq" id="WP_322133761.1">
    <property type="nucleotide sequence ID" value="NZ_JARXVQ010000001.1"/>
</dbReference>
<accession>A0ABT6KN58</accession>